<name>A0ABS5G5A0_9BRAD</name>
<evidence type="ECO:0000313" key="6">
    <source>
        <dbReference type="EMBL" id="MBR1135811.1"/>
    </source>
</evidence>
<dbReference type="PANTHER" id="PTHR10302:SF27">
    <property type="entry name" value="SINGLE-STRANDED DNA-BINDING PROTEIN"/>
    <property type="match status" value="1"/>
</dbReference>
<dbReference type="Gene3D" id="2.40.50.140">
    <property type="entry name" value="Nucleic acid-binding proteins"/>
    <property type="match status" value="1"/>
</dbReference>
<evidence type="ECO:0000256" key="5">
    <source>
        <dbReference type="SAM" id="MobiDB-lite"/>
    </source>
</evidence>
<dbReference type="RefSeq" id="WP_012044411.1">
    <property type="nucleotide sequence ID" value="NZ_JABFDP010000008.1"/>
</dbReference>
<comment type="subunit">
    <text evidence="3">Homotetramer.</text>
</comment>
<evidence type="ECO:0000256" key="1">
    <source>
        <dbReference type="ARBA" id="ARBA00023125"/>
    </source>
</evidence>
<gene>
    <name evidence="6" type="ORF">JQ619_08535</name>
</gene>
<protein>
    <recommendedName>
        <fullName evidence="3 4">Single-stranded DNA-binding protein</fullName>
        <shortName evidence="3">SSB</shortName>
    </recommendedName>
</protein>
<dbReference type="Pfam" id="PF00436">
    <property type="entry name" value="SSB"/>
    <property type="match status" value="1"/>
</dbReference>
<dbReference type="NCBIfam" id="NF004972">
    <property type="entry name" value="PRK06341.1"/>
    <property type="match status" value="1"/>
</dbReference>
<dbReference type="CDD" id="cd04496">
    <property type="entry name" value="SSB_OBF"/>
    <property type="match status" value="1"/>
</dbReference>
<keyword evidence="2 3" id="KW-0233">DNA recombination</keyword>
<dbReference type="Proteomes" id="UP001314635">
    <property type="component" value="Unassembled WGS sequence"/>
</dbReference>
<comment type="function">
    <text evidence="3">Plays an important role in DNA replication, recombination and repair. Binds to ssDNA and to an array of partner proteins to recruit them to their sites of action during DNA metabolism.</text>
</comment>
<feature type="DNA-binding region" evidence="3">
    <location>
        <begin position="54"/>
        <end position="60"/>
    </location>
</feature>
<dbReference type="EMBL" id="JAFCLK010000007">
    <property type="protein sequence ID" value="MBR1135811.1"/>
    <property type="molecule type" value="Genomic_DNA"/>
</dbReference>
<dbReference type="InterPro" id="IPR000424">
    <property type="entry name" value="Primosome_PriB/ssb"/>
</dbReference>
<evidence type="ECO:0000256" key="4">
    <source>
        <dbReference type="RuleBase" id="RU000524"/>
    </source>
</evidence>
<accession>A0ABS5G5A0</accession>
<dbReference type="NCBIfam" id="TIGR00621">
    <property type="entry name" value="ssb"/>
    <property type="match status" value="1"/>
</dbReference>
<proteinExistence type="inferred from homology"/>
<keyword evidence="3" id="KW-0227">DNA damage</keyword>
<comment type="caution">
    <text evidence="6">The sequence shown here is derived from an EMBL/GenBank/DDBJ whole genome shotgun (WGS) entry which is preliminary data.</text>
</comment>
<organism evidence="6 7">
    <name type="scientific">Bradyrhizobium denitrificans</name>
    <dbReference type="NCBI Taxonomy" id="2734912"/>
    <lineage>
        <taxon>Bacteria</taxon>
        <taxon>Pseudomonadati</taxon>
        <taxon>Pseudomonadota</taxon>
        <taxon>Alphaproteobacteria</taxon>
        <taxon>Hyphomicrobiales</taxon>
        <taxon>Nitrobacteraceae</taxon>
        <taxon>Bradyrhizobium</taxon>
    </lineage>
</organism>
<evidence type="ECO:0000256" key="2">
    <source>
        <dbReference type="ARBA" id="ARBA00023172"/>
    </source>
</evidence>
<keyword evidence="3" id="KW-0234">DNA repair</keyword>
<feature type="region of interest" description="Disordered" evidence="5">
    <location>
        <begin position="127"/>
        <end position="166"/>
    </location>
</feature>
<dbReference type="HAMAP" id="MF_00984">
    <property type="entry name" value="SSB"/>
    <property type="match status" value="1"/>
</dbReference>
<dbReference type="InterPro" id="IPR011344">
    <property type="entry name" value="ssDNA-bd"/>
</dbReference>
<dbReference type="PANTHER" id="PTHR10302">
    <property type="entry name" value="SINGLE-STRANDED DNA-BINDING PROTEIN"/>
    <property type="match status" value="1"/>
</dbReference>
<sequence>MAGSVNKVILVGNLGKDPEIRRTQDGRPIANLSIATSETWRDKGTGERKEKTEWHRVVIFNEGLCKVAEQYLKKGAKVYIEGALQTRKWTDQSGVEKYSTEVVLQGFNSTLTMLDGRGGGGGGNFADDMGGGDFGSSGPSMAPPRRAVASAGGGSRNSDMDDDIPF</sequence>
<feature type="short sequence motif" description="Important for interaction with partner proteins" evidence="3">
    <location>
        <begin position="161"/>
        <end position="166"/>
    </location>
</feature>
<evidence type="ECO:0000313" key="7">
    <source>
        <dbReference type="Proteomes" id="UP001314635"/>
    </source>
</evidence>
<keyword evidence="7" id="KW-1185">Reference proteome</keyword>
<evidence type="ECO:0000256" key="3">
    <source>
        <dbReference type="HAMAP-Rule" id="MF_00984"/>
    </source>
</evidence>
<dbReference type="PROSITE" id="PS50935">
    <property type="entry name" value="SSB"/>
    <property type="match status" value="1"/>
</dbReference>
<dbReference type="InterPro" id="IPR012340">
    <property type="entry name" value="NA-bd_OB-fold"/>
</dbReference>
<keyword evidence="1 3" id="KW-0238">DNA-binding</keyword>
<dbReference type="GO" id="GO:0003677">
    <property type="term" value="F:DNA binding"/>
    <property type="evidence" value="ECO:0007669"/>
    <property type="project" value="UniProtKB-KW"/>
</dbReference>
<keyword evidence="3" id="KW-0235">DNA replication</keyword>
<dbReference type="SUPFAM" id="SSF50249">
    <property type="entry name" value="Nucleic acid-binding proteins"/>
    <property type="match status" value="1"/>
</dbReference>
<reference evidence="7" key="1">
    <citation type="journal article" date="2021" name="ISME J.">
        <title>Evolutionary origin and ecological implication of a unique nif island in free-living Bradyrhizobium lineages.</title>
        <authorList>
            <person name="Tao J."/>
        </authorList>
    </citation>
    <scope>NUCLEOTIDE SEQUENCE [LARGE SCALE GENOMIC DNA]</scope>
    <source>
        <strain evidence="7">SZCCT0094</strain>
    </source>
</reference>